<dbReference type="GO" id="GO:0016491">
    <property type="term" value="F:oxidoreductase activity"/>
    <property type="evidence" value="ECO:0007669"/>
    <property type="project" value="UniProtKB-KW"/>
</dbReference>
<evidence type="ECO:0000259" key="4">
    <source>
        <dbReference type="Pfam" id="PF02894"/>
    </source>
</evidence>
<dbReference type="RefSeq" id="WP_108904958.1">
    <property type="nucleotide sequence ID" value="NZ_CP029187.1"/>
</dbReference>
<proteinExistence type="inferred from homology"/>
<reference evidence="5 6" key="1">
    <citation type="submission" date="2018-05" db="EMBL/GenBank/DDBJ databases">
        <title>Genome sequencing of Flavobacterium sp. HYN0049.</title>
        <authorList>
            <person name="Yi H."/>
            <person name="Baek C."/>
        </authorList>
    </citation>
    <scope>NUCLEOTIDE SEQUENCE [LARGE SCALE GENOMIC DNA]</scope>
    <source>
        <strain evidence="5 6">HYN0049</strain>
    </source>
</reference>
<evidence type="ECO:0000313" key="5">
    <source>
        <dbReference type="EMBL" id="AWI27190.1"/>
    </source>
</evidence>
<feature type="domain" description="Gfo/Idh/MocA-like oxidoreductase N-terminal" evidence="3">
    <location>
        <begin position="7"/>
        <end position="120"/>
    </location>
</feature>
<dbReference type="Gene3D" id="3.40.50.720">
    <property type="entry name" value="NAD(P)-binding Rossmann-like Domain"/>
    <property type="match status" value="1"/>
</dbReference>
<evidence type="ECO:0000313" key="6">
    <source>
        <dbReference type="Proteomes" id="UP000244937"/>
    </source>
</evidence>
<dbReference type="InterPro" id="IPR036291">
    <property type="entry name" value="NAD(P)-bd_dom_sf"/>
</dbReference>
<dbReference type="GO" id="GO:0000166">
    <property type="term" value="F:nucleotide binding"/>
    <property type="evidence" value="ECO:0007669"/>
    <property type="project" value="InterPro"/>
</dbReference>
<dbReference type="OrthoDB" id="9815825at2"/>
<dbReference type="PANTHER" id="PTHR43708">
    <property type="entry name" value="CONSERVED EXPRESSED OXIDOREDUCTASE (EUROFUNG)"/>
    <property type="match status" value="1"/>
</dbReference>
<dbReference type="InterPro" id="IPR051317">
    <property type="entry name" value="Gfo/Idh/MocA_oxidoreduct"/>
</dbReference>
<dbReference type="Gene3D" id="3.30.360.10">
    <property type="entry name" value="Dihydrodipicolinate Reductase, domain 2"/>
    <property type="match status" value="1"/>
</dbReference>
<keyword evidence="2" id="KW-0560">Oxidoreductase</keyword>
<evidence type="ECO:0000256" key="2">
    <source>
        <dbReference type="ARBA" id="ARBA00023002"/>
    </source>
</evidence>
<dbReference type="Pfam" id="PF01408">
    <property type="entry name" value="GFO_IDH_MocA"/>
    <property type="match status" value="1"/>
</dbReference>
<dbReference type="SUPFAM" id="SSF51735">
    <property type="entry name" value="NAD(P)-binding Rossmann-fold domains"/>
    <property type="match status" value="1"/>
</dbReference>
<evidence type="ECO:0000256" key="1">
    <source>
        <dbReference type="ARBA" id="ARBA00010928"/>
    </source>
</evidence>
<evidence type="ECO:0000259" key="3">
    <source>
        <dbReference type="Pfam" id="PF01408"/>
    </source>
</evidence>
<dbReference type="AlphaFoldDB" id="A0A2S1SLA7"/>
<dbReference type="SUPFAM" id="SSF55347">
    <property type="entry name" value="Glyceraldehyde-3-phosphate dehydrogenase-like, C-terminal domain"/>
    <property type="match status" value="1"/>
</dbReference>
<feature type="domain" description="Gfo/Idh/MocA-like oxidoreductase C-terminal" evidence="4">
    <location>
        <begin position="132"/>
        <end position="345"/>
    </location>
</feature>
<organism evidence="5 6">
    <name type="scientific">Flavobacterium pallidum</name>
    <dbReference type="NCBI Taxonomy" id="2172098"/>
    <lineage>
        <taxon>Bacteria</taxon>
        <taxon>Pseudomonadati</taxon>
        <taxon>Bacteroidota</taxon>
        <taxon>Flavobacteriia</taxon>
        <taxon>Flavobacteriales</taxon>
        <taxon>Flavobacteriaceae</taxon>
        <taxon>Flavobacterium</taxon>
    </lineage>
</organism>
<dbReference type="KEGG" id="fpal:HYN49_04965"/>
<protein>
    <submittedName>
        <fullName evidence="5">Oxidoreductase</fullName>
    </submittedName>
</protein>
<dbReference type="Proteomes" id="UP000244937">
    <property type="component" value="Chromosome"/>
</dbReference>
<dbReference type="EMBL" id="CP029187">
    <property type="protein sequence ID" value="AWI27190.1"/>
    <property type="molecule type" value="Genomic_DNA"/>
</dbReference>
<dbReference type="PANTHER" id="PTHR43708:SF5">
    <property type="entry name" value="CONSERVED EXPRESSED OXIDOREDUCTASE (EUROFUNG)-RELATED"/>
    <property type="match status" value="1"/>
</dbReference>
<sequence>MRKIKTALLSYGMSGKVFHAPFLSDHPGFELLGSWERSHKHIHADYPETKSYATPEALLEDHPDLVVVNTPVATHFEYAKKMLLAGKHVLVEKSFTATVAEAKELQLIAKEKGLKLAVFHNRRWDSDFLTVKDVVSKNMLGDIVEAEFHFDRYNPTLSPKLHKETVNSGSGVLKDLGSHLIDQALFLFGMPNAVFSDIRITRPKSLVDDCFDLLLYYENLRVRLKAGFFVREMVPSFVVHGKNGSFLKPRGDVQEEDLKLGKHVSARDWGTEPRSKEGLLHTEFDGKIIREFLPTLHGNYYDFFAALYESITEDKPEPVTAQDGVNVMIIIEAAIKSSETGAIVNV</sequence>
<name>A0A2S1SLA7_9FLAO</name>
<gene>
    <name evidence="5" type="ORF">HYN49_04965</name>
</gene>
<accession>A0A2S1SLA7</accession>
<dbReference type="InterPro" id="IPR000683">
    <property type="entry name" value="Gfo/Idh/MocA-like_OxRdtase_N"/>
</dbReference>
<comment type="similarity">
    <text evidence="1">Belongs to the Gfo/Idh/MocA family.</text>
</comment>
<dbReference type="InterPro" id="IPR004104">
    <property type="entry name" value="Gfo/Idh/MocA-like_OxRdtase_C"/>
</dbReference>
<dbReference type="Pfam" id="PF02894">
    <property type="entry name" value="GFO_IDH_MocA_C"/>
    <property type="match status" value="1"/>
</dbReference>
<keyword evidence="6" id="KW-1185">Reference proteome</keyword>